<evidence type="ECO:0000256" key="1">
    <source>
        <dbReference type="SAM" id="MobiDB-lite"/>
    </source>
</evidence>
<dbReference type="eggNOG" id="KOG4225">
    <property type="taxonomic scope" value="Eukaryota"/>
</dbReference>
<dbReference type="AlphaFoldDB" id="B0XG30"/>
<dbReference type="STRING" id="7176.B0XG30"/>
<dbReference type="InParanoid" id="B0XG30"/>
<evidence type="ECO:0000313" key="2">
    <source>
        <dbReference type="EMBL" id="EDS27205.1"/>
    </source>
</evidence>
<keyword evidence="4" id="KW-1185">Reference proteome</keyword>
<evidence type="ECO:0000313" key="3">
    <source>
        <dbReference type="EnsemblMetazoa" id="CPIJ017934-PA"/>
    </source>
</evidence>
<name>B0XG30_CULQU</name>
<evidence type="ECO:0000313" key="4">
    <source>
        <dbReference type="Proteomes" id="UP000002320"/>
    </source>
</evidence>
<dbReference type="KEGG" id="cqu:CpipJ_CPIJ017934"/>
<feature type="region of interest" description="Disordered" evidence="1">
    <location>
        <begin position="257"/>
        <end position="282"/>
    </location>
</feature>
<feature type="compositionally biased region" description="Polar residues" evidence="1">
    <location>
        <begin position="203"/>
        <end position="219"/>
    </location>
</feature>
<dbReference type="Proteomes" id="UP000002320">
    <property type="component" value="Unassembled WGS sequence"/>
</dbReference>
<gene>
    <name evidence="3" type="primary">6052308</name>
    <name evidence="2" type="ORF">CpipJ_CPIJ017934</name>
</gene>
<dbReference type="EnsemblMetazoa" id="CPIJ017934-RA">
    <property type="protein sequence ID" value="CPIJ017934-PA"/>
    <property type="gene ID" value="CPIJ017934"/>
</dbReference>
<proteinExistence type="predicted"/>
<dbReference type="HOGENOM" id="CLU_524042_0_0_1"/>
<feature type="region of interest" description="Disordered" evidence="1">
    <location>
        <begin position="297"/>
        <end position="318"/>
    </location>
</feature>
<reference evidence="3" key="2">
    <citation type="submission" date="2021-02" db="UniProtKB">
        <authorList>
            <consortium name="EnsemblMetazoa"/>
        </authorList>
    </citation>
    <scope>IDENTIFICATION</scope>
    <source>
        <strain evidence="3">JHB</strain>
    </source>
</reference>
<dbReference type="EMBL" id="DS232983">
    <property type="protein sequence ID" value="EDS27205.1"/>
    <property type="molecule type" value="Genomic_DNA"/>
</dbReference>
<sequence length="520" mass="59331">MKKKERPSIIPQKEEYYSLETDYRKLHGGHNVEEGREEVVMRKFRTLDRERPHSYGETESVSSETSNRTVIFRNSSDDVKSKIKYFEERRKEDLPAVTVYHARESSTDEDDAAKMVEERSVEVKTSQKTSPLPNSQSFTDFKDLFGEKPAITCSYTYQEGGGKASKNFTFRSRSSTPEYATCIQTGEVKKIKDKFESLDANLWKQSSGNNSPRQYQSDSELNRPFGEREIAKANRKIRVRQHETGDVTRMTHKYEIQSTRARSRKRKERVHSPIPKNPLRRDDRFMPHINVISKTASLKQEMKRERPTSGGSGSGAEVEKIKSKFETAENLSILGKMYTSVPDIRELKDISNYLSGPWVAHQFPKPTDNARSITAPDQSPAGKKPGRRSGKLRASSTSPPRRYRKDSSKQAGTAGTAFLKQFYDIFADQKFDPSIHQPKYRYVPDRQLDAEYLWEKIQTMTSGTGGTTKASVTFEGSAFVYLFSSAHPSFSSVNYTSCQIIIIFDRPKTLSPSFLLTIND</sequence>
<protein>
    <submittedName>
        <fullName evidence="2">DCAPL2</fullName>
    </submittedName>
</protein>
<feature type="region of interest" description="Disordered" evidence="1">
    <location>
        <begin position="365"/>
        <end position="412"/>
    </location>
</feature>
<organism>
    <name type="scientific">Culex quinquefasciatus</name>
    <name type="common">Southern house mosquito</name>
    <name type="synonym">Culex pungens</name>
    <dbReference type="NCBI Taxonomy" id="7176"/>
    <lineage>
        <taxon>Eukaryota</taxon>
        <taxon>Metazoa</taxon>
        <taxon>Ecdysozoa</taxon>
        <taxon>Arthropoda</taxon>
        <taxon>Hexapoda</taxon>
        <taxon>Insecta</taxon>
        <taxon>Pterygota</taxon>
        <taxon>Neoptera</taxon>
        <taxon>Endopterygota</taxon>
        <taxon>Diptera</taxon>
        <taxon>Nematocera</taxon>
        <taxon>Culicoidea</taxon>
        <taxon>Culicidae</taxon>
        <taxon>Culicinae</taxon>
        <taxon>Culicini</taxon>
        <taxon>Culex</taxon>
        <taxon>Culex</taxon>
    </lineage>
</organism>
<accession>B0XG30</accession>
<dbReference type="OrthoDB" id="19092at2759"/>
<feature type="region of interest" description="Disordered" evidence="1">
    <location>
        <begin position="202"/>
        <end position="228"/>
    </location>
</feature>
<dbReference type="VEuPathDB" id="VectorBase:CQUJHB005520"/>
<reference evidence="2" key="1">
    <citation type="submission" date="2007-03" db="EMBL/GenBank/DDBJ databases">
        <title>Annotation of Culex pipiens quinquefasciatus.</title>
        <authorList>
            <consortium name="The Broad Institute Genome Sequencing Platform"/>
            <person name="Atkinson P.W."/>
            <person name="Hemingway J."/>
            <person name="Christensen B.M."/>
            <person name="Higgs S."/>
            <person name="Kodira C."/>
            <person name="Hannick L."/>
            <person name="Megy K."/>
            <person name="O'Leary S."/>
            <person name="Pearson M."/>
            <person name="Haas B.J."/>
            <person name="Mauceli E."/>
            <person name="Wortman J.R."/>
            <person name="Lee N.H."/>
            <person name="Guigo R."/>
            <person name="Stanke M."/>
            <person name="Alvarado L."/>
            <person name="Amedeo P."/>
            <person name="Antoine C.H."/>
            <person name="Arensburger P."/>
            <person name="Bidwell S.L."/>
            <person name="Crawford M."/>
            <person name="Camaro F."/>
            <person name="Devon K."/>
            <person name="Engels R."/>
            <person name="Hammond M."/>
            <person name="Howarth C."/>
            <person name="Koehrsen M."/>
            <person name="Lawson D."/>
            <person name="Montgomery P."/>
            <person name="Nene V."/>
            <person name="Nusbaum C."/>
            <person name="Puiu D."/>
            <person name="Romero-Severson J."/>
            <person name="Severson D.W."/>
            <person name="Shumway M."/>
            <person name="Sisk P."/>
            <person name="Stolte C."/>
            <person name="Zeng Q."/>
            <person name="Eisenstadt E."/>
            <person name="Fraser-Liggett C."/>
            <person name="Strausberg R."/>
            <person name="Galagan J."/>
            <person name="Birren B."/>
            <person name="Collins F.H."/>
        </authorList>
    </citation>
    <scope>NUCLEOTIDE SEQUENCE [LARGE SCALE GENOMIC DNA]</scope>
    <source>
        <strain evidence="2">JHB</strain>
    </source>
</reference>
<dbReference type="VEuPathDB" id="VectorBase:CPIJ017934"/>